<dbReference type="EMBL" id="JBHUMM010000007">
    <property type="protein sequence ID" value="MFD2670874.1"/>
    <property type="molecule type" value="Genomic_DNA"/>
</dbReference>
<keyword evidence="14" id="KW-1185">Reference proteome</keyword>
<dbReference type="CDD" id="cd10027">
    <property type="entry name" value="UDG-F1-like"/>
    <property type="match status" value="1"/>
</dbReference>
<dbReference type="GO" id="GO:0004844">
    <property type="term" value="F:uracil DNA N-glycosylase activity"/>
    <property type="evidence" value="ECO:0007669"/>
    <property type="project" value="UniProtKB-EC"/>
</dbReference>
<dbReference type="Pfam" id="PF03167">
    <property type="entry name" value="UDG"/>
    <property type="match status" value="1"/>
</dbReference>
<comment type="caution">
    <text evidence="13">The sequence shown here is derived from an EMBL/GenBank/DDBJ whole genome shotgun (WGS) entry which is preliminary data.</text>
</comment>
<evidence type="ECO:0000256" key="7">
    <source>
        <dbReference type="ARBA" id="ARBA00022801"/>
    </source>
</evidence>
<feature type="active site" description="Proton acceptor" evidence="9 10">
    <location>
        <position position="69"/>
    </location>
</feature>
<dbReference type="Proteomes" id="UP001597497">
    <property type="component" value="Unassembled WGS sequence"/>
</dbReference>
<dbReference type="InterPro" id="IPR018085">
    <property type="entry name" value="Ura-DNA_Glyclase_AS"/>
</dbReference>
<dbReference type="EC" id="3.2.2.27" evidence="4 9"/>
<dbReference type="RefSeq" id="WP_379928299.1">
    <property type="nucleotide sequence ID" value="NZ_JBHUMM010000007.1"/>
</dbReference>
<dbReference type="PROSITE" id="PS00130">
    <property type="entry name" value="U_DNA_GLYCOSYLASE"/>
    <property type="match status" value="1"/>
</dbReference>
<evidence type="ECO:0000256" key="8">
    <source>
        <dbReference type="ARBA" id="ARBA00023204"/>
    </source>
</evidence>
<dbReference type="PANTHER" id="PTHR11264:SF0">
    <property type="entry name" value="URACIL-DNA GLYCOSYLASE"/>
    <property type="match status" value="1"/>
</dbReference>
<dbReference type="InterPro" id="IPR036895">
    <property type="entry name" value="Uracil-DNA_glycosylase-like_sf"/>
</dbReference>
<dbReference type="NCBIfam" id="NF003588">
    <property type="entry name" value="PRK05254.1-1"/>
    <property type="match status" value="1"/>
</dbReference>
<organism evidence="13 14">
    <name type="scientific">Marinicrinis sediminis</name>
    <dbReference type="NCBI Taxonomy" id="1652465"/>
    <lineage>
        <taxon>Bacteria</taxon>
        <taxon>Bacillati</taxon>
        <taxon>Bacillota</taxon>
        <taxon>Bacilli</taxon>
        <taxon>Bacillales</taxon>
        <taxon>Paenibacillaceae</taxon>
    </lineage>
</organism>
<gene>
    <name evidence="9" type="primary">ung</name>
    <name evidence="13" type="ORF">ACFSUC_04540</name>
</gene>
<dbReference type="NCBIfam" id="NF003589">
    <property type="entry name" value="PRK05254.1-2"/>
    <property type="match status" value="1"/>
</dbReference>
<evidence type="ECO:0000256" key="4">
    <source>
        <dbReference type="ARBA" id="ARBA00012030"/>
    </source>
</evidence>
<evidence type="ECO:0000256" key="2">
    <source>
        <dbReference type="ARBA" id="ARBA00002631"/>
    </source>
</evidence>
<keyword evidence="8 9" id="KW-0234">DNA repair</keyword>
<comment type="function">
    <text evidence="2 9 11">Excises uracil residues from the DNA which can arise as a result of misincorporation of dUMP residues by DNA polymerase or due to deamination of cytosine.</text>
</comment>
<comment type="subcellular location">
    <subcellularLocation>
        <location evidence="9">Cytoplasm</location>
    </subcellularLocation>
</comment>
<dbReference type="InterPro" id="IPR002043">
    <property type="entry name" value="UDG_fam1"/>
</dbReference>
<comment type="catalytic activity">
    <reaction evidence="1 9 11">
        <text>Hydrolyzes single-stranded DNA or mismatched double-stranded DNA and polynucleotides, releasing free uracil.</text>
        <dbReference type="EC" id="3.2.2.27"/>
    </reaction>
</comment>
<dbReference type="SMART" id="SM00987">
    <property type="entry name" value="UreE_C"/>
    <property type="match status" value="1"/>
</dbReference>
<dbReference type="SUPFAM" id="SSF52141">
    <property type="entry name" value="Uracil-DNA glycosylase-like"/>
    <property type="match status" value="1"/>
</dbReference>
<evidence type="ECO:0000256" key="1">
    <source>
        <dbReference type="ARBA" id="ARBA00001400"/>
    </source>
</evidence>
<comment type="similarity">
    <text evidence="3 9 11">Belongs to the uracil-DNA glycosylase (UDG) superfamily. UNG family.</text>
</comment>
<keyword evidence="13" id="KW-0326">Glycosidase</keyword>
<dbReference type="NCBIfam" id="NF003591">
    <property type="entry name" value="PRK05254.1-4"/>
    <property type="match status" value="1"/>
</dbReference>
<dbReference type="NCBIfam" id="TIGR00628">
    <property type="entry name" value="ung"/>
    <property type="match status" value="1"/>
</dbReference>
<reference evidence="14" key="1">
    <citation type="journal article" date="2019" name="Int. J. Syst. Evol. Microbiol.">
        <title>The Global Catalogue of Microorganisms (GCM) 10K type strain sequencing project: providing services to taxonomists for standard genome sequencing and annotation.</title>
        <authorList>
            <consortium name="The Broad Institute Genomics Platform"/>
            <consortium name="The Broad Institute Genome Sequencing Center for Infectious Disease"/>
            <person name="Wu L."/>
            <person name="Ma J."/>
        </authorList>
    </citation>
    <scope>NUCLEOTIDE SEQUENCE [LARGE SCALE GENOMIC DNA]</scope>
    <source>
        <strain evidence="14">KCTC 33676</strain>
    </source>
</reference>
<dbReference type="NCBIfam" id="NF003592">
    <property type="entry name" value="PRK05254.1-5"/>
    <property type="match status" value="1"/>
</dbReference>
<sequence>MQLLPQQWKSVLPDPLFPDPLHPSAPSALNTFLQKEYEEHRVYPPADLIYSAFTYTSYQEARVLLLGQDPYHGPGQAHGLSFSVQPGIRIPPSLKNIYKELHADTGLAIPKHGCLIPWAQQGVLLLNTVLTVREGKPASHQGYGWEDFTDQVIRRLNERDTPMVFVLWGKHAQSKQELITGGHHLVLTAAHPSPFSAHRGFFGSKPFTRTNEFLQQSGQSPINWALPKELPPNGSA</sequence>
<keyword evidence="7 9" id="KW-0378">Hydrolase</keyword>
<evidence type="ECO:0000256" key="9">
    <source>
        <dbReference type="HAMAP-Rule" id="MF_00148"/>
    </source>
</evidence>
<dbReference type="InterPro" id="IPR005122">
    <property type="entry name" value="Uracil-DNA_glycosylase-like"/>
</dbReference>
<evidence type="ECO:0000256" key="3">
    <source>
        <dbReference type="ARBA" id="ARBA00008184"/>
    </source>
</evidence>
<evidence type="ECO:0000256" key="5">
    <source>
        <dbReference type="ARBA" id="ARBA00018429"/>
    </source>
</evidence>
<feature type="domain" description="Uracil-DNA glycosylase-like" evidence="12">
    <location>
        <begin position="54"/>
        <end position="214"/>
    </location>
</feature>
<keyword evidence="6 9" id="KW-0227">DNA damage</keyword>
<evidence type="ECO:0000313" key="13">
    <source>
        <dbReference type="EMBL" id="MFD2670874.1"/>
    </source>
</evidence>
<evidence type="ECO:0000259" key="12">
    <source>
        <dbReference type="SMART" id="SM00986"/>
    </source>
</evidence>
<dbReference type="SMART" id="SM00986">
    <property type="entry name" value="UDG"/>
    <property type="match status" value="1"/>
</dbReference>
<dbReference type="Gene3D" id="3.40.470.10">
    <property type="entry name" value="Uracil-DNA glycosylase-like domain"/>
    <property type="match status" value="1"/>
</dbReference>
<dbReference type="HAMAP" id="MF_00148">
    <property type="entry name" value="UDG"/>
    <property type="match status" value="1"/>
</dbReference>
<accession>A0ABW5R8X6</accession>
<dbReference type="PANTHER" id="PTHR11264">
    <property type="entry name" value="URACIL-DNA GLYCOSYLASE"/>
    <property type="match status" value="1"/>
</dbReference>
<protein>
    <recommendedName>
        <fullName evidence="5 9">Uracil-DNA glycosylase</fullName>
        <shortName evidence="9">UDG</shortName>
        <ecNumber evidence="4 9">3.2.2.27</ecNumber>
    </recommendedName>
</protein>
<evidence type="ECO:0000256" key="6">
    <source>
        <dbReference type="ARBA" id="ARBA00022763"/>
    </source>
</evidence>
<proteinExistence type="inferred from homology"/>
<evidence type="ECO:0000256" key="10">
    <source>
        <dbReference type="PROSITE-ProRule" id="PRU10072"/>
    </source>
</evidence>
<name>A0ABW5R8X6_9BACL</name>
<evidence type="ECO:0000256" key="11">
    <source>
        <dbReference type="RuleBase" id="RU003780"/>
    </source>
</evidence>
<evidence type="ECO:0000313" key="14">
    <source>
        <dbReference type="Proteomes" id="UP001597497"/>
    </source>
</evidence>
<keyword evidence="9" id="KW-0963">Cytoplasm</keyword>